<dbReference type="InterPro" id="IPR050490">
    <property type="entry name" value="Bact_solute-bd_prot1"/>
</dbReference>
<dbReference type="SUPFAM" id="SSF53850">
    <property type="entry name" value="Periplasmic binding protein-like II"/>
    <property type="match status" value="1"/>
</dbReference>
<dbReference type="AlphaFoldDB" id="A0A6G4TYB4"/>
<dbReference type="Pfam" id="PF01547">
    <property type="entry name" value="SBP_bac_1"/>
    <property type="match status" value="1"/>
</dbReference>
<dbReference type="Gene3D" id="3.40.190.10">
    <property type="entry name" value="Periplasmic binding protein-like II"/>
    <property type="match status" value="1"/>
</dbReference>
<evidence type="ECO:0000256" key="1">
    <source>
        <dbReference type="SAM" id="SignalP"/>
    </source>
</evidence>
<keyword evidence="3" id="KW-1185">Reference proteome</keyword>
<gene>
    <name evidence="2" type="ORF">G5C51_13015</name>
</gene>
<organism evidence="2 3">
    <name type="scientific">Streptomyces coryli</name>
    <dbReference type="NCBI Taxonomy" id="1128680"/>
    <lineage>
        <taxon>Bacteria</taxon>
        <taxon>Bacillati</taxon>
        <taxon>Actinomycetota</taxon>
        <taxon>Actinomycetes</taxon>
        <taxon>Kitasatosporales</taxon>
        <taxon>Streptomycetaceae</taxon>
        <taxon>Streptomyces</taxon>
    </lineage>
</organism>
<reference evidence="2 3" key="1">
    <citation type="submission" date="2020-02" db="EMBL/GenBank/DDBJ databases">
        <title>Whole-genome analyses of novel actinobacteria.</title>
        <authorList>
            <person name="Sahin N."/>
        </authorList>
    </citation>
    <scope>NUCLEOTIDE SEQUENCE [LARGE SCALE GENOMIC DNA]</scope>
    <source>
        <strain evidence="2 3">A7024</strain>
    </source>
</reference>
<feature type="signal peptide" evidence="1">
    <location>
        <begin position="1"/>
        <end position="24"/>
    </location>
</feature>
<dbReference type="EMBL" id="JAAKZV010000044">
    <property type="protein sequence ID" value="NGN64813.1"/>
    <property type="molecule type" value="Genomic_DNA"/>
</dbReference>
<protein>
    <submittedName>
        <fullName evidence="2">Extracellular solute-binding protein</fullName>
    </submittedName>
</protein>
<feature type="chain" id="PRO_5038961880" evidence="1">
    <location>
        <begin position="25"/>
        <end position="429"/>
    </location>
</feature>
<proteinExistence type="predicted"/>
<dbReference type="InterPro" id="IPR006059">
    <property type="entry name" value="SBP"/>
</dbReference>
<dbReference type="RefSeq" id="WP_165236662.1">
    <property type="nucleotide sequence ID" value="NZ_JAAKZV010000044.1"/>
</dbReference>
<keyword evidence="1" id="KW-0732">Signal</keyword>
<evidence type="ECO:0000313" key="2">
    <source>
        <dbReference type="EMBL" id="NGN64813.1"/>
    </source>
</evidence>
<accession>A0A6G4TYB4</accession>
<name>A0A6G4TYB4_9ACTN</name>
<dbReference type="PANTHER" id="PTHR43649:SF12">
    <property type="entry name" value="DIACETYLCHITOBIOSE BINDING PROTEIN DASA"/>
    <property type="match status" value="1"/>
</dbReference>
<dbReference type="Proteomes" id="UP000481583">
    <property type="component" value="Unassembled WGS sequence"/>
</dbReference>
<sequence>MNISRTPVLAAAALALLAPLTACGSDAGAEDGKTLRLWHYEEKDGALGKAWAAAISEFKKTHPDVKVEFEQKTFDQIQQNASMILNSDKAPDVLEYNKGNATTGELGKQGLLTDLTPLVEKRGWDKKISESASLTARYDEKGEMGGEKWYGIPNYGEFVLAYYNDDLFKKYKVGKPTDFASFEAALAKFKKAGITPLANAGNDHPAEHWLYLLALSQADKKWVDDYQLYEGKVDFHGKEWTYAANKYKEWLDKGYFEKKDVGLKGTDMTEQFVARKRPIMVGGNWWFGGLTNDIKDFSWSTSPYPGSELTAGSGGNNWVIPTKAKNKKLAEDFIGITMSPKIQKLIGEGGNIPLAAKPDTIKNPKSRQLIDAFDQYQKNDGLALYPDWPVPGYYDTFVGSTQNLINGTSPKTVLDQLAAPYEKYIATRR</sequence>
<dbReference type="PANTHER" id="PTHR43649">
    <property type="entry name" value="ARABINOSE-BINDING PROTEIN-RELATED"/>
    <property type="match status" value="1"/>
</dbReference>
<comment type="caution">
    <text evidence="2">The sequence shown here is derived from an EMBL/GenBank/DDBJ whole genome shotgun (WGS) entry which is preliminary data.</text>
</comment>
<evidence type="ECO:0000313" key="3">
    <source>
        <dbReference type="Proteomes" id="UP000481583"/>
    </source>
</evidence>